<dbReference type="Gene3D" id="1.10.260.40">
    <property type="entry name" value="lambda repressor-like DNA-binding domains"/>
    <property type="match status" value="1"/>
</dbReference>
<dbReference type="Pfam" id="PF13407">
    <property type="entry name" value="Peripla_BP_4"/>
    <property type="match status" value="1"/>
</dbReference>
<protein>
    <submittedName>
        <fullName evidence="5">LacI family transcriptional regulator</fullName>
    </submittedName>
</protein>
<reference evidence="5 6" key="1">
    <citation type="submission" date="2020-08" db="EMBL/GenBank/DDBJ databases">
        <title>Genomic Encyclopedia of Type Strains, Phase IV (KMG-IV): sequencing the most valuable type-strain genomes for metagenomic binning, comparative biology and taxonomic classification.</title>
        <authorList>
            <person name="Goeker M."/>
        </authorList>
    </citation>
    <scope>NUCLEOTIDE SEQUENCE [LARGE SCALE GENOMIC DNA]</scope>
    <source>
        <strain evidence="5 6">DSM 2461</strain>
    </source>
</reference>
<evidence type="ECO:0000259" key="4">
    <source>
        <dbReference type="PROSITE" id="PS50932"/>
    </source>
</evidence>
<dbReference type="Gene3D" id="3.40.50.2300">
    <property type="match status" value="2"/>
</dbReference>
<dbReference type="SMART" id="SM00354">
    <property type="entry name" value="HTH_LACI"/>
    <property type="match status" value="1"/>
</dbReference>
<dbReference type="Pfam" id="PF00356">
    <property type="entry name" value="LacI"/>
    <property type="match status" value="1"/>
</dbReference>
<dbReference type="EMBL" id="JACHGJ010000002">
    <property type="protein sequence ID" value="MBB6479765.1"/>
    <property type="molecule type" value="Genomic_DNA"/>
</dbReference>
<dbReference type="GO" id="GO:0000976">
    <property type="term" value="F:transcription cis-regulatory region binding"/>
    <property type="evidence" value="ECO:0007669"/>
    <property type="project" value="TreeGrafter"/>
</dbReference>
<accession>A0A841R7D8</accession>
<dbReference type="CDD" id="cd06307">
    <property type="entry name" value="PBP1_sugar_binding"/>
    <property type="match status" value="1"/>
</dbReference>
<feature type="domain" description="HTH lacI-type" evidence="4">
    <location>
        <begin position="2"/>
        <end position="56"/>
    </location>
</feature>
<dbReference type="InterPro" id="IPR025997">
    <property type="entry name" value="SBP_2_dom"/>
</dbReference>
<dbReference type="PROSITE" id="PS50932">
    <property type="entry name" value="HTH_LACI_2"/>
    <property type="match status" value="1"/>
</dbReference>
<sequence>MITIKEIAEQAGVSIGTVDRVIHDRGRVSEKTKSRILSIMEKEGYRRNIVASQLSNSRKTLLAVLIPHPHQNDSFWGMIGEGIREASEKLSYFKLDTRFYFFDRYSPDDYIKQLDSAIAASPSGLLIAPILAEETMKFRDSIPENCKVVFFNSDLPEFPRLSCIGQDSYESGRTAGKLMHILTGDKGSIAVIEVNLEDYHINTRALGFKDYMKEHTSMDISSYFLPPENKRDEFEITARQILKDHKDLTGLFVPNSSVHFFAERLPDNVKIIGFDQVEANTRQLKAGQIDFLINQQPWKQGELALENLIKCTILQEEIPYNIKLPIEILCRENINSYE</sequence>
<evidence type="ECO:0000313" key="6">
    <source>
        <dbReference type="Proteomes" id="UP000587760"/>
    </source>
</evidence>
<dbReference type="InterPro" id="IPR010982">
    <property type="entry name" value="Lambda_DNA-bd_dom_sf"/>
</dbReference>
<keyword evidence="3" id="KW-0804">Transcription</keyword>
<organism evidence="5 6">
    <name type="scientific">Spirochaeta isovalerica</name>
    <dbReference type="NCBI Taxonomy" id="150"/>
    <lineage>
        <taxon>Bacteria</taxon>
        <taxon>Pseudomonadati</taxon>
        <taxon>Spirochaetota</taxon>
        <taxon>Spirochaetia</taxon>
        <taxon>Spirochaetales</taxon>
        <taxon>Spirochaetaceae</taxon>
        <taxon>Spirochaeta</taxon>
    </lineage>
</organism>
<dbReference type="PROSITE" id="PS00356">
    <property type="entry name" value="HTH_LACI_1"/>
    <property type="match status" value="1"/>
</dbReference>
<dbReference type="CDD" id="cd01392">
    <property type="entry name" value="HTH_LacI"/>
    <property type="match status" value="1"/>
</dbReference>
<keyword evidence="2" id="KW-0238">DNA-binding</keyword>
<dbReference type="PANTHER" id="PTHR30146:SF144">
    <property type="entry name" value="LACI-FAMILY TRANSCRIPTION REGULATOR"/>
    <property type="match status" value="1"/>
</dbReference>
<evidence type="ECO:0000256" key="1">
    <source>
        <dbReference type="ARBA" id="ARBA00023015"/>
    </source>
</evidence>
<dbReference type="GO" id="GO:0003700">
    <property type="term" value="F:DNA-binding transcription factor activity"/>
    <property type="evidence" value="ECO:0007669"/>
    <property type="project" value="TreeGrafter"/>
</dbReference>
<name>A0A841R7D8_9SPIO</name>
<dbReference type="Proteomes" id="UP000587760">
    <property type="component" value="Unassembled WGS sequence"/>
</dbReference>
<proteinExistence type="predicted"/>
<dbReference type="SUPFAM" id="SSF53822">
    <property type="entry name" value="Periplasmic binding protein-like I"/>
    <property type="match status" value="1"/>
</dbReference>
<dbReference type="AlphaFoldDB" id="A0A841R7D8"/>
<dbReference type="RefSeq" id="WP_184745285.1">
    <property type="nucleotide sequence ID" value="NZ_JACHGJ010000002.1"/>
</dbReference>
<dbReference type="SUPFAM" id="SSF47413">
    <property type="entry name" value="lambda repressor-like DNA-binding domains"/>
    <property type="match status" value="1"/>
</dbReference>
<evidence type="ECO:0000256" key="3">
    <source>
        <dbReference type="ARBA" id="ARBA00023163"/>
    </source>
</evidence>
<keyword evidence="1" id="KW-0805">Transcription regulation</keyword>
<dbReference type="InterPro" id="IPR028082">
    <property type="entry name" value="Peripla_BP_I"/>
</dbReference>
<dbReference type="InterPro" id="IPR000843">
    <property type="entry name" value="HTH_LacI"/>
</dbReference>
<keyword evidence="6" id="KW-1185">Reference proteome</keyword>
<evidence type="ECO:0000313" key="5">
    <source>
        <dbReference type="EMBL" id="MBB6479765.1"/>
    </source>
</evidence>
<gene>
    <name evidence="5" type="ORF">HNR50_001423</name>
</gene>
<evidence type="ECO:0000256" key="2">
    <source>
        <dbReference type="ARBA" id="ARBA00023125"/>
    </source>
</evidence>
<comment type="caution">
    <text evidence="5">The sequence shown here is derived from an EMBL/GenBank/DDBJ whole genome shotgun (WGS) entry which is preliminary data.</text>
</comment>
<dbReference type="PANTHER" id="PTHR30146">
    <property type="entry name" value="LACI-RELATED TRANSCRIPTIONAL REPRESSOR"/>
    <property type="match status" value="1"/>
</dbReference>